<comment type="caution">
    <text evidence="2">The sequence shown here is derived from an EMBL/GenBank/DDBJ whole genome shotgun (WGS) entry which is preliminary data.</text>
</comment>
<dbReference type="SUPFAM" id="SSF51905">
    <property type="entry name" value="FAD/NAD(P)-binding domain"/>
    <property type="match status" value="1"/>
</dbReference>
<name>A0A563E2D9_9MICO</name>
<evidence type="ECO:0000259" key="1">
    <source>
        <dbReference type="Pfam" id="PF01266"/>
    </source>
</evidence>
<dbReference type="InterPro" id="IPR006076">
    <property type="entry name" value="FAD-dep_OxRdtase"/>
</dbReference>
<sequence length="477" mass="50526">MSRAWTVPGIGHLDPPELDGQSYWMVDALAAEEPHPGGGALTSTLRADVCIVGGGFTGLWTAIELKQRDPSLDVVLLEAGVCGSGASGANAGILMNLWPKLPALMQAGGETEALDVARASVEVIDYVERFCKEHDIEAGLERNGWLWASTNSSQDGAWNTTLAAALSHSGSPFIEVDMDTATRIAGAPVRSGVLDPSCAGVHPGRLVRGLLRAARSLGVTVHEHSPMTGLDSEHGATVVRSTHGSVRADSVVLAINAWCNQFPALRRHLLMTASDNVVVRPGSPSHTPPVTTNVSDSGRLLDYWRPLEHDKVLFGKAGLGLGWGVRGASTQFRTAPRRASLMNHMTRSVPALAGAEVISTWRAPVEYSLSSLPFFGELPDHPGVYFGTGYSGDGVGPSVLGARILASLSTGADDGLASSFLTRPPAGRGLPPEPFRFLGGQLVKAAMLRQERKQDEEKRVDVMTNVLTRIDPTSFAG</sequence>
<reference evidence="2 3" key="1">
    <citation type="submission" date="2019-05" db="EMBL/GenBank/DDBJ databases">
        <authorList>
            <person name="Lee S.D."/>
        </authorList>
    </citation>
    <scope>NUCLEOTIDE SEQUENCE [LARGE SCALE GENOMIC DNA]</scope>
    <source>
        <strain evidence="2 3">C5-26</strain>
    </source>
</reference>
<dbReference type="EMBL" id="VCQV01000012">
    <property type="protein sequence ID" value="TWP36403.1"/>
    <property type="molecule type" value="Genomic_DNA"/>
</dbReference>
<dbReference type="RefSeq" id="WP_146316737.1">
    <property type="nucleotide sequence ID" value="NZ_VCQV01000012.1"/>
</dbReference>
<organism evidence="2 3">
    <name type="scientific">Leekyejoonella antrihumi</name>
    <dbReference type="NCBI Taxonomy" id="1660198"/>
    <lineage>
        <taxon>Bacteria</taxon>
        <taxon>Bacillati</taxon>
        <taxon>Actinomycetota</taxon>
        <taxon>Actinomycetes</taxon>
        <taxon>Micrococcales</taxon>
        <taxon>Dermacoccaceae</taxon>
        <taxon>Leekyejoonella</taxon>
    </lineage>
</organism>
<dbReference type="GO" id="GO:0005737">
    <property type="term" value="C:cytoplasm"/>
    <property type="evidence" value="ECO:0007669"/>
    <property type="project" value="TreeGrafter"/>
</dbReference>
<gene>
    <name evidence="2" type="ORF">FGL98_10630</name>
</gene>
<dbReference type="PANTHER" id="PTHR13847:SF285">
    <property type="entry name" value="FAD DEPENDENT OXIDOREDUCTASE DOMAIN-CONTAINING PROTEIN"/>
    <property type="match status" value="1"/>
</dbReference>
<reference evidence="2 3" key="2">
    <citation type="submission" date="2019-08" db="EMBL/GenBank/DDBJ databases">
        <title>Jejuicoccus antrihumi gen. nov., sp. nov., a new member of the family Dermacoccaceae isolated from a cave.</title>
        <authorList>
            <person name="Schumann P."/>
            <person name="Kim I.S."/>
        </authorList>
    </citation>
    <scope>NUCLEOTIDE SEQUENCE [LARGE SCALE GENOMIC DNA]</scope>
    <source>
        <strain evidence="2 3">C5-26</strain>
    </source>
</reference>
<dbReference type="Proteomes" id="UP000320244">
    <property type="component" value="Unassembled WGS sequence"/>
</dbReference>
<protein>
    <submittedName>
        <fullName evidence="2">FAD-dependent oxidoreductase</fullName>
    </submittedName>
</protein>
<proteinExistence type="predicted"/>
<evidence type="ECO:0000313" key="2">
    <source>
        <dbReference type="EMBL" id="TWP36403.1"/>
    </source>
</evidence>
<feature type="domain" description="FAD dependent oxidoreductase" evidence="1">
    <location>
        <begin position="48"/>
        <end position="408"/>
    </location>
</feature>
<dbReference type="InterPro" id="IPR036188">
    <property type="entry name" value="FAD/NAD-bd_sf"/>
</dbReference>
<accession>A0A563E2D9</accession>
<dbReference type="Gene3D" id="3.50.50.60">
    <property type="entry name" value="FAD/NAD(P)-binding domain"/>
    <property type="match status" value="1"/>
</dbReference>
<dbReference type="Pfam" id="PF01266">
    <property type="entry name" value="DAO"/>
    <property type="match status" value="1"/>
</dbReference>
<dbReference type="OrthoDB" id="9805852at2"/>
<dbReference type="AlphaFoldDB" id="A0A563E2D9"/>
<dbReference type="PANTHER" id="PTHR13847">
    <property type="entry name" value="SARCOSINE DEHYDROGENASE-RELATED"/>
    <property type="match status" value="1"/>
</dbReference>
<keyword evidence="3" id="KW-1185">Reference proteome</keyword>
<evidence type="ECO:0000313" key="3">
    <source>
        <dbReference type="Proteomes" id="UP000320244"/>
    </source>
</evidence>
<dbReference type="Gene3D" id="3.30.9.10">
    <property type="entry name" value="D-Amino Acid Oxidase, subunit A, domain 2"/>
    <property type="match status" value="1"/>
</dbReference>